<dbReference type="GO" id="GO:2000234">
    <property type="term" value="P:positive regulation of rRNA processing"/>
    <property type="evidence" value="ECO:0007669"/>
    <property type="project" value="TreeGrafter"/>
</dbReference>
<evidence type="ECO:0000259" key="9">
    <source>
        <dbReference type="Pfam" id="PF23769"/>
    </source>
</evidence>
<dbReference type="PROSITE" id="PS50082">
    <property type="entry name" value="WD_REPEATS_2"/>
    <property type="match status" value="3"/>
</dbReference>
<protein>
    <recommendedName>
        <fullName evidence="9">WD repeat-containing protein 75 second beta-propeller domain-containing protein</fullName>
    </recommendedName>
</protein>
<dbReference type="InterPro" id="IPR001680">
    <property type="entry name" value="WD40_rpt"/>
</dbReference>
<organism evidence="10 11">
    <name type="scientific">Albula glossodonta</name>
    <name type="common">roundjaw bonefish</name>
    <dbReference type="NCBI Taxonomy" id="121402"/>
    <lineage>
        <taxon>Eukaryota</taxon>
        <taxon>Metazoa</taxon>
        <taxon>Chordata</taxon>
        <taxon>Craniata</taxon>
        <taxon>Vertebrata</taxon>
        <taxon>Euteleostomi</taxon>
        <taxon>Actinopterygii</taxon>
        <taxon>Neopterygii</taxon>
        <taxon>Teleostei</taxon>
        <taxon>Albuliformes</taxon>
        <taxon>Albulidae</taxon>
        <taxon>Albula</taxon>
    </lineage>
</organism>
<evidence type="ECO:0000256" key="3">
    <source>
        <dbReference type="ARBA" id="ARBA00022552"/>
    </source>
</evidence>
<dbReference type="PANTHER" id="PTHR44215:SF1">
    <property type="entry name" value="WD REPEAT-CONTAINING PROTEIN 75"/>
    <property type="match status" value="1"/>
</dbReference>
<feature type="domain" description="WD repeat-containing protein 75 second beta-propeller" evidence="9">
    <location>
        <begin position="392"/>
        <end position="481"/>
    </location>
</feature>
<dbReference type="GO" id="GO:0045943">
    <property type="term" value="P:positive regulation of transcription by RNA polymerase I"/>
    <property type="evidence" value="ECO:0007669"/>
    <property type="project" value="InterPro"/>
</dbReference>
<dbReference type="SUPFAM" id="SSF50998">
    <property type="entry name" value="Quinoprotein alcohol dehydrogenase-like"/>
    <property type="match status" value="1"/>
</dbReference>
<dbReference type="InterPro" id="IPR053826">
    <property type="entry name" value="WDR75"/>
</dbReference>
<proteinExistence type="predicted"/>
<dbReference type="SMART" id="SM00320">
    <property type="entry name" value="WD40"/>
    <property type="match status" value="4"/>
</dbReference>
<name>A0A8T2PJT0_9TELE</name>
<dbReference type="OrthoDB" id="4096at2759"/>
<dbReference type="GO" id="GO:0006364">
    <property type="term" value="P:rRNA processing"/>
    <property type="evidence" value="ECO:0007669"/>
    <property type="project" value="UniProtKB-KW"/>
</dbReference>
<evidence type="ECO:0000256" key="5">
    <source>
        <dbReference type="ARBA" id="ARBA00022737"/>
    </source>
</evidence>
<evidence type="ECO:0000313" key="10">
    <source>
        <dbReference type="EMBL" id="KAG9349177.1"/>
    </source>
</evidence>
<keyword evidence="11" id="KW-1185">Reference proteome</keyword>
<dbReference type="SUPFAM" id="SSF50978">
    <property type="entry name" value="WD40 repeat-like"/>
    <property type="match status" value="1"/>
</dbReference>
<feature type="domain" description="WD repeat-containing protein 75 second beta-propeller" evidence="9">
    <location>
        <begin position="136"/>
        <end position="338"/>
    </location>
</feature>
<keyword evidence="4 8" id="KW-0853">WD repeat</keyword>
<dbReference type="InterPro" id="IPR011047">
    <property type="entry name" value="Quinoprotein_ADH-like_sf"/>
</dbReference>
<evidence type="ECO:0000256" key="8">
    <source>
        <dbReference type="PROSITE-ProRule" id="PRU00221"/>
    </source>
</evidence>
<keyword evidence="3" id="KW-0698">rRNA processing</keyword>
<dbReference type="Pfam" id="PF23769">
    <property type="entry name" value="Beta-prop_WDR75_2nd"/>
    <property type="match status" value="2"/>
</dbReference>
<sequence length="490" mass="55516">MVFARQRRFFLKANDKKGAKNAFTCVSCHPKEDCIATGHEDGKIRLWRNFNQKKEYTYSTHHWHHDAVSALSFTPEGTSLLSGGIESVLVLWQYGTESKDFLPRLGSAIEHISVSPDGTLYCTSHRNNRRDVKTDLTIDPHTKSLVLNGEPGHLQFYSLHHDKQLYSLDIVQQEHIHQSGLEQCEVVKAVFHDHGTWLATVEERREIDSEVDTSLKLWAYNEMTQSFELNTNISSPHEDRITAMCFSTDTETTLLVTTSKDGHFKAWQLAKDWESQGDGTSWSCDFVGSYHHLRPTSCCFSADGSVLAVGFQEIVTVWSPDSWEICVTLCQPPGEISNGLKQTPLILQGPLFREIELFQVPAWYHLQKPALLLEPAHMLMVSQSSLPLSVLLVEWSTSIDVTLLLSDPLSENMAAFVHTAGNSDLFVFKPSEPRPLYSQKAVCPGKVHRAVFTPRDRVLENCGQCSQWLNRSQLYFITEHMVNLVLPHYS</sequence>
<feature type="repeat" description="WD" evidence="8">
    <location>
        <begin position="61"/>
        <end position="93"/>
    </location>
</feature>
<evidence type="ECO:0000256" key="6">
    <source>
        <dbReference type="ARBA" id="ARBA00023163"/>
    </source>
</evidence>
<accession>A0A8T2PJT0</accession>
<evidence type="ECO:0000256" key="2">
    <source>
        <dbReference type="ARBA" id="ARBA00022517"/>
    </source>
</evidence>
<dbReference type="Proteomes" id="UP000824540">
    <property type="component" value="Unassembled WGS sequence"/>
</dbReference>
<dbReference type="PANTHER" id="PTHR44215">
    <property type="entry name" value="WD REPEAT-CONTAINING PROTEIN 75"/>
    <property type="match status" value="1"/>
</dbReference>
<evidence type="ECO:0000256" key="1">
    <source>
        <dbReference type="ARBA" id="ARBA00004604"/>
    </source>
</evidence>
<reference evidence="10" key="1">
    <citation type="thesis" date="2021" institute="BYU ScholarsArchive" country="Provo, UT, USA">
        <title>Applications of and Algorithms for Genome Assembly and Genomic Analyses with an Emphasis on Marine Teleosts.</title>
        <authorList>
            <person name="Pickett B.D."/>
        </authorList>
    </citation>
    <scope>NUCLEOTIDE SEQUENCE</scope>
    <source>
        <strain evidence="10">HI-2016</strain>
    </source>
</reference>
<dbReference type="Gene3D" id="2.130.10.10">
    <property type="entry name" value="YVTN repeat-like/Quinoprotein amine dehydrogenase"/>
    <property type="match status" value="2"/>
</dbReference>
<evidence type="ECO:0000256" key="7">
    <source>
        <dbReference type="ARBA" id="ARBA00023242"/>
    </source>
</evidence>
<evidence type="ECO:0000256" key="4">
    <source>
        <dbReference type="ARBA" id="ARBA00022574"/>
    </source>
</evidence>
<evidence type="ECO:0000313" key="11">
    <source>
        <dbReference type="Proteomes" id="UP000824540"/>
    </source>
</evidence>
<feature type="repeat" description="WD" evidence="8">
    <location>
        <begin position="234"/>
        <end position="269"/>
    </location>
</feature>
<dbReference type="EMBL" id="JAFBMS010000010">
    <property type="protein sequence ID" value="KAG9349177.1"/>
    <property type="molecule type" value="Genomic_DNA"/>
</dbReference>
<gene>
    <name evidence="10" type="ORF">JZ751_029501</name>
</gene>
<feature type="repeat" description="WD" evidence="8">
    <location>
        <begin position="16"/>
        <end position="47"/>
    </location>
</feature>
<dbReference type="GO" id="GO:0032040">
    <property type="term" value="C:small-subunit processome"/>
    <property type="evidence" value="ECO:0007669"/>
    <property type="project" value="InterPro"/>
</dbReference>
<dbReference type="InterPro" id="IPR036322">
    <property type="entry name" value="WD40_repeat_dom_sf"/>
</dbReference>
<dbReference type="GO" id="GO:0003723">
    <property type="term" value="F:RNA binding"/>
    <property type="evidence" value="ECO:0007669"/>
    <property type="project" value="InterPro"/>
</dbReference>
<comment type="caution">
    <text evidence="10">The sequence shown here is derived from an EMBL/GenBank/DDBJ whole genome shotgun (WGS) entry which is preliminary data.</text>
</comment>
<keyword evidence="6" id="KW-0804">Transcription</keyword>
<comment type="subcellular location">
    <subcellularLocation>
        <location evidence="1">Nucleus</location>
        <location evidence="1">Nucleolus</location>
    </subcellularLocation>
</comment>
<keyword evidence="2" id="KW-0690">Ribosome biogenesis</keyword>
<dbReference type="InterPro" id="IPR057644">
    <property type="entry name" value="Beta-prop_WDR75_2nd"/>
</dbReference>
<keyword evidence="5" id="KW-0677">Repeat</keyword>
<dbReference type="PROSITE" id="PS50294">
    <property type="entry name" value="WD_REPEATS_REGION"/>
    <property type="match status" value="1"/>
</dbReference>
<keyword evidence="7" id="KW-0539">Nucleus</keyword>
<dbReference type="Pfam" id="PF23869">
    <property type="entry name" value="Beta-prop_WDR75_1st"/>
    <property type="match status" value="1"/>
</dbReference>
<dbReference type="AlphaFoldDB" id="A0A8T2PJT0"/>
<dbReference type="InterPro" id="IPR015943">
    <property type="entry name" value="WD40/YVTN_repeat-like_dom_sf"/>
</dbReference>